<dbReference type="SMART" id="SM00360">
    <property type="entry name" value="RRM"/>
    <property type="match status" value="1"/>
</dbReference>
<evidence type="ECO:0000256" key="3">
    <source>
        <dbReference type="ARBA" id="ARBA00022989"/>
    </source>
</evidence>
<keyword evidence="2 9" id="KW-0812">Transmembrane</keyword>
<evidence type="ECO:0000256" key="9">
    <source>
        <dbReference type="SAM" id="Phobius"/>
    </source>
</evidence>
<dbReference type="InterPro" id="IPR012677">
    <property type="entry name" value="Nucleotide-bd_a/b_plait_sf"/>
</dbReference>
<organism evidence="11 12">
    <name type="scientific">Trichinella spiralis</name>
    <name type="common">Trichina worm</name>
    <dbReference type="NCBI Taxonomy" id="6334"/>
    <lineage>
        <taxon>Eukaryota</taxon>
        <taxon>Metazoa</taxon>
        <taxon>Ecdysozoa</taxon>
        <taxon>Nematoda</taxon>
        <taxon>Enoplea</taxon>
        <taxon>Dorylaimia</taxon>
        <taxon>Trichinellida</taxon>
        <taxon>Trichinellidae</taxon>
        <taxon>Trichinella</taxon>
    </lineage>
</organism>
<dbReference type="Gene3D" id="3.30.70.330">
    <property type="match status" value="1"/>
</dbReference>
<proteinExistence type="inferred from homology"/>
<evidence type="ECO:0000256" key="8">
    <source>
        <dbReference type="SAM" id="Coils"/>
    </source>
</evidence>
<evidence type="ECO:0000256" key="6">
    <source>
        <dbReference type="ARBA" id="ARBA00025799"/>
    </source>
</evidence>
<dbReference type="GO" id="GO:0042147">
    <property type="term" value="P:retrograde transport, endosome to Golgi"/>
    <property type="evidence" value="ECO:0007669"/>
    <property type="project" value="InterPro"/>
</dbReference>
<dbReference type="OrthoDB" id="4726at2759"/>
<dbReference type="PANTHER" id="PTHR21493">
    <property type="entry name" value="CGI-141-RELATED/LIPASE CONTAINING PROTEIN"/>
    <property type="match status" value="1"/>
</dbReference>
<dbReference type="GO" id="GO:0005829">
    <property type="term" value="C:cytosol"/>
    <property type="evidence" value="ECO:0007669"/>
    <property type="project" value="GOC"/>
</dbReference>
<gene>
    <name evidence="11" type="primary">Pabp2</name>
    <name evidence="11" type="ORF">T01_5087</name>
</gene>
<feature type="coiled-coil region" evidence="8">
    <location>
        <begin position="28"/>
        <end position="62"/>
    </location>
</feature>
<evidence type="ECO:0000313" key="12">
    <source>
        <dbReference type="Proteomes" id="UP000054776"/>
    </source>
</evidence>
<reference evidence="11 12" key="1">
    <citation type="submission" date="2015-01" db="EMBL/GenBank/DDBJ databases">
        <title>Evolution of Trichinella species and genotypes.</title>
        <authorList>
            <person name="Korhonen P.K."/>
            <person name="Edoardo P."/>
            <person name="Giuseppe L.R."/>
            <person name="Gasser R.B."/>
        </authorList>
    </citation>
    <scope>NUCLEOTIDE SEQUENCE [LARGE SCALE GENOMIC DNA]</scope>
    <source>
        <strain evidence="11">ISS3</strain>
    </source>
</reference>
<feature type="transmembrane region" description="Helical" evidence="9">
    <location>
        <begin position="275"/>
        <end position="293"/>
    </location>
</feature>
<sequence>MDDIDDGIDFGDNADVGLGLDEVLLDNQAELDPEIEQIRERLKEMEREAQLIRNLHSEVEKQMTTVLNESSSTIPLTTEEKIEVDSRSVFVGNVDYGATAEQLEAHFHGCGAINRVTILCDRYSGRPKGFAYVEFADKESAQASLAMTDTLFRGRQIKVLEKRTNRPGMGNTRARRPYGRARVVYRYVYPNRQIGVGLAGFGISFIFFGVLFFFDKGLLAIGNILFISGLTFVIGIERTGRFFFQSHKIKGTVFFFSGIVIVLFGWPVVGMLVESYGFFSLFGGFIPTAVNFLRRIPIIGTILNLPGIRQWMAIGFELSKQRCQPGQKIQGSFLPLFCQLDANNRIIQRKRVTSSEYS</sequence>
<comment type="similarity">
    <text evidence="6">Belongs to the GOT1 family.</text>
</comment>
<keyword evidence="7" id="KW-0694">RNA-binding</keyword>
<evidence type="ECO:0000256" key="2">
    <source>
        <dbReference type="ARBA" id="ARBA00022692"/>
    </source>
</evidence>
<dbReference type="PROSITE" id="PS50102">
    <property type="entry name" value="RRM"/>
    <property type="match status" value="1"/>
</dbReference>
<dbReference type="AlphaFoldDB" id="A0A0V1BSU7"/>
<evidence type="ECO:0000259" key="10">
    <source>
        <dbReference type="PROSITE" id="PS50102"/>
    </source>
</evidence>
<dbReference type="GO" id="GO:0006888">
    <property type="term" value="P:endoplasmic reticulum to Golgi vesicle-mediated transport"/>
    <property type="evidence" value="ECO:0007669"/>
    <property type="project" value="InterPro"/>
</dbReference>
<protein>
    <submittedName>
        <fullName evidence="11">Polyadenylate-binding protein 2</fullName>
    </submittedName>
</protein>
<feature type="transmembrane region" description="Helical" evidence="9">
    <location>
        <begin position="220"/>
        <end position="237"/>
    </location>
</feature>
<dbReference type="EMBL" id="JYDH01000015">
    <property type="protein sequence ID" value="KRY39969.1"/>
    <property type="molecule type" value="Genomic_DNA"/>
</dbReference>
<comment type="caution">
    <text evidence="11">The sequence shown here is derived from an EMBL/GenBank/DDBJ whole genome shotgun (WGS) entry which is preliminary data.</text>
</comment>
<dbReference type="Proteomes" id="UP000054776">
    <property type="component" value="Unassembled WGS sequence"/>
</dbReference>
<keyword evidence="8" id="KW-0175">Coiled coil</keyword>
<evidence type="ECO:0000256" key="1">
    <source>
        <dbReference type="ARBA" id="ARBA00004653"/>
    </source>
</evidence>
<keyword evidence="3 9" id="KW-1133">Transmembrane helix</keyword>
<keyword evidence="12" id="KW-1185">Reference proteome</keyword>
<dbReference type="GO" id="GO:0003723">
    <property type="term" value="F:RNA binding"/>
    <property type="evidence" value="ECO:0007669"/>
    <property type="project" value="UniProtKB-UniRule"/>
</dbReference>
<feature type="transmembrane region" description="Helical" evidence="9">
    <location>
        <begin position="194"/>
        <end position="214"/>
    </location>
</feature>
<dbReference type="InterPro" id="IPR007305">
    <property type="entry name" value="Vesicle_transpt_Got1/SFT2"/>
</dbReference>
<accession>A0A0V1BSU7</accession>
<dbReference type="PANTHER" id="PTHR21493:SF9">
    <property type="entry name" value="GOLGI TRANSPORT PROTEIN 1-RELATED"/>
    <property type="match status" value="1"/>
</dbReference>
<dbReference type="eggNOG" id="KOG1743">
    <property type="taxonomic scope" value="Eukaryota"/>
</dbReference>
<dbReference type="InterPro" id="IPR000504">
    <property type="entry name" value="RRM_dom"/>
</dbReference>
<dbReference type="eggNOG" id="KOG4209">
    <property type="taxonomic scope" value="Eukaryota"/>
</dbReference>
<dbReference type="STRING" id="6334.A0A0V1BSU7"/>
<dbReference type="GO" id="GO:0005783">
    <property type="term" value="C:endoplasmic reticulum"/>
    <property type="evidence" value="ECO:0007669"/>
    <property type="project" value="TreeGrafter"/>
</dbReference>
<keyword evidence="4" id="KW-0333">Golgi apparatus</keyword>
<evidence type="ECO:0000313" key="11">
    <source>
        <dbReference type="EMBL" id="KRY39969.1"/>
    </source>
</evidence>
<evidence type="ECO:0000256" key="7">
    <source>
        <dbReference type="PROSITE-ProRule" id="PRU00176"/>
    </source>
</evidence>
<dbReference type="InterPro" id="IPR045176">
    <property type="entry name" value="Got1"/>
</dbReference>
<evidence type="ECO:0000256" key="5">
    <source>
        <dbReference type="ARBA" id="ARBA00023136"/>
    </source>
</evidence>
<dbReference type="GO" id="GO:0000139">
    <property type="term" value="C:Golgi membrane"/>
    <property type="evidence" value="ECO:0007669"/>
    <property type="project" value="UniProtKB-SubCell"/>
</dbReference>
<dbReference type="InterPro" id="IPR035979">
    <property type="entry name" value="RBD_domain_sf"/>
</dbReference>
<name>A0A0V1BSU7_TRISP</name>
<comment type="subcellular location">
    <subcellularLocation>
        <location evidence="1">Golgi apparatus membrane</location>
        <topology evidence="1">Multi-pass membrane protein</topology>
    </subcellularLocation>
</comment>
<keyword evidence="5 9" id="KW-0472">Membrane</keyword>
<dbReference type="Pfam" id="PF04178">
    <property type="entry name" value="Got1"/>
    <property type="match status" value="1"/>
</dbReference>
<dbReference type="Pfam" id="PF00076">
    <property type="entry name" value="RRM_1"/>
    <property type="match status" value="1"/>
</dbReference>
<feature type="transmembrane region" description="Helical" evidence="9">
    <location>
        <begin position="249"/>
        <end position="269"/>
    </location>
</feature>
<dbReference type="FunCoup" id="A0A0V1BSU7">
    <property type="interactions" value="1704"/>
</dbReference>
<dbReference type="SUPFAM" id="SSF54928">
    <property type="entry name" value="RNA-binding domain, RBD"/>
    <property type="match status" value="1"/>
</dbReference>
<dbReference type="InParanoid" id="A0A0V1BSU7"/>
<evidence type="ECO:0000256" key="4">
    <source>
        <dbReference type="ARBA" id="ARBA00023034"/>
    </source>
</evidence>
<feature type="domain" description="RRM" evidence="10">
    <location>
        <begin position="87"/>
        <end position="164"/>
    </location>
</feature>